<proteinExistence type="predicted"/>
<evidence type="ECO:0000313" key="1">
    <source>
        <dbReference type="EMBL" id="MBX35237.1"/>
    </source>
</evidence>
<name>A0A2P2MYD8_RHIMU</name>
<reference evidence="1" key="1">
    <citation type="submission" date="2018-02" db="EMBL/GenBank/DDBJ databases">
        <title>Rhizophora mucronata_Transcriptome.</title>
        <authorList>
            <person name="Meera S.P."/>
            <person name="Sreeshan A."/>
            <person name="Augustine A."/>
        </authorList>
    </citation>
    <scope>NUCLEOTIDE SEQUENCE</scope>
    <source>
        <tissue evidence="1">Leaf</tissue>
    </source>
</reference>
<accession>A0A2P2MYD8</accession>
<dbReference type="AlphaFoldDB" id="A0A2P2MYD8"/>
<sequence>MSMLFVLSTINSICRVYFLVEVVIIELLVPDVFNLPFIIRAYCLLQW</sequence>
<dbReference type="EMBL" id="GGEC01054753">
    <property type="protein sequence ID" value="MBX35237.1"/>
    <property type="molecule type" value="Transcribed_RNA"/>
</dbReference>
<protein>
    <submittedName>
        <fullName evidence="1">Uncharacterized protein</fullName>
    </submittedName>
</protein>
<organism evidence="1">
    <name type="scientific">Rhizophora mucronata</name>
    <name type="common">Asiatic mangrove</name>
    <dbReference type="NCBI Taxonomy" id="61149"/>
    <lineage>
        <taxon>Eukaryota</taxon>
        <taxon>Viridiplantae</taxon>
        <taxon>Streptophyta</taxon>
        <taxon>Embryophyta</taxon>
        <taxon>Tracheophyta</taxon>
        <taxon>Spermatophyta</taxon>
        <taxon>Magnoliopsida</taxon>
        <taxon>eudicotyledons</taxon>
        <taxon>Gunneridae</taxon>
        <taxon>Pentapetalae</taxon>
        <taxon>rosids</taxon>
        <taxon>fabids</taxon>
        <taxon>Malpighiales</taxon>
        <taxon>Rhizophoraceae</taxon>
        <taxon>Rhizophora</taxon>
    </lineage>
</organism>